<protein>
    <recommendedName>
        <fullName evidence="2">small monomeric GTPase</fullName>
        <ecNumber evidence="2">3.6.5.2</ecNumber>
    </recommendedName>
</protein>
<evidence type="ECO:0000256" key="3">
    <source>
        <dbReference type="ARBA" id="ARBA00022801"/>
    </source>
</evidence>
<dbReference type="SMART" id="SM00173">
    <property type="entry name" value="RAS"/>
    <property type="match status" value="1"/>
</dbReference>
<evidence type="ECO:0000256" key="1">
    <source>
        <dbReference type="ARBA" id="ARBA00008344"/>
    </source>
</evidence>
<organism evidence="5 6">
    <name type="scientific">Mytilus edulis</name>
    <name type="common">Blue mussel</name>
    <dbReference type="NCBI Taxonomy" id="6550"/>
    <lineage>
        <taxon>Eukaryota</taxon>
        <taxon>Metazoa</taxon>
        <taxon>Spiralia</taxon>
        <taxon>Lophotrochozoa</taxon>
        <taxon>Mollusca</taxon>
        <taxon>Bivalvia</taxon>
        <taxon>Autobranchia</taxon>
        <taxon>Pteriomorphia</taxon>
        <taxon>Mytilida</taxon>
        <taxon>Mytiloidea</taxon>
        <taxon>Mytilidae</taxon>
        <taxon>Mytilinae</taxon>
        <taxon>Mytilus</taxon>
    </lineage>
</organism>
<comment type="similarity">
    <text evidence="1">Belongs to the small GTPase superfamily. Ras family.</text>
</comment>
<dbReference type="EMBL" id="CAJPWZ010001742">
    <property type="protein sequence ID" value="CAG2222316.1"/>
    <property type="molecule type" value="Genomic_DNA"/>
</dbReference>
<evidence type="ECO:0000256" key="4">
    <source>
        <dbReference type="ARBA" id="ARBA00048098"/>
    </source>
</evidence>
<proteinExistence type="inferred from homology"/>
<reference evidence="5" key="1">
    <citation type="submission" date="2021-03" db="EMBL/GenBank/DDBJ databases">
        <authorList>
            <person name="Bekaert M."/>
        </authorList>
    </citation>
    <scope>NUCLEOTIDE SEQUENCE</scope>
</reference>
<dbReference type="Pfam" id="PF00071">
    <property type="entry name" value="Ras"/>
    <property type="match status" value="1"/>
</dbReference>
<dbReference type="GO" id="GO:0005525">
    <property type="term" value="F:GTP binding"/>
    <property type="evidence" value="ECO:0007669"/>
    <property type="project" value="InterPro"/>
</dbReference>
<dbReference type="InterPro" id="IPR027417">
    <property type="entry name" value="P-loop_NTPase"/>
</dbReference>
<accession>A0A8S3SNF0</accession>
<dbReference type="PANTHER" id="PTHR45704">
    <property type="entry name" value="RAS-LIKE FAMILY MEMBER 11"/>
    <property type="match status" value="1"/>
</dbReference>
<name>A0A8S3SNF0_MYTED</name>
<dbReference type="SMART" id="SM00175">
    <property type="entry name" value="RAB"/>
    <property type="match status" value="1"/>
</dbReference>
<keyword evidence="3" id="KW-0378">Hydrolase</keyword>
<dbReference type="OrthoDB" id="18798at2759"/>
<dbReference type="InterPro" id="IPR051065">
    <property type="entry name" value="Ras-related_GTPase"/>
</dbReference>
<evidence type="ECO:0000256" key="2">
    <source>
        <dbReference type="ARBA" id="ARBA00011984"/>
    </source>
</evidence>
<dbReference type="GO" id="GO:0003925">
    <property type="term" value="F:G protein activity"/>
    <property type="evidence" value="ECO:0007669"/>
    <property type="project" value="UniProtKB-EC"/>
</dbReference>
<dbReference type="PROSITE" id="PS51421">
    <property type="entry name" value="RAS"/>
    <property type="match status" value="1"/>
</dbReference>
<dbReference type="Gene3D" id="3.40.50.300">
    <property type="entry name" value="P-loop containing nucleotide triphosphate hydrolases"/>
    <property type="match status" value="1"/>
</dbReference>
<keyword evidence="6" id="KW-1185">Reference proteome</keyword>
<gene>
    <name evidence="5" type="ORF">MEDL_35659</name>
</gene>
<dbReference type="Proteomes" id="UP000683360">
    <property type="component" value="Unassembled WGS sequence"/>
</dbReference>
<comment type="catalytic activity">
    <reaction evidence="4">
        <text>GTP + H2O = GDP + phosphate + H(+)</text>
        <dbReference type="Rhea" id="RHEA:19669"/>
        <dbReference type="ChEBI" id="CHEBI:15377"/>
        <dbReference type="ChEBI" id="CHEBI:15378"/>
        <dbReference type="ChEBI" id="CHEBI:37565"/>
        <dbReference type="ChEBI" id="CHEBI:43474"/>
        <dbReference type="ChEBI" id="CHEBI:58189"/>
        <dbReference type="EC" id="3.6.5.2"/>
    </reaction>
</comment>
<dbReference type="PROSITE" id="PS51419">
    <property type="entry name" value="RAB"/>
    <property type="match status" value="1"/>
</dbReference>
<evidence type="ECO:0000313" key="6">
    <source>
        <dbReference type="Proteomes" id="UP000683360"/>
    </source>
</evidence>
<sequence>MSQKKFNNAKIVVLGGPGVGKTAFTVRYITKRYIGDYDRNKEMMYTYKISAPKEDINLEILDTAQNTQEVCNKHIKWGDGFVFIYSVTDVDSFREACRLKDIILKLKGSETPIVLIANKCDMLSARCVTEDDGASLAAQLDCPKFDLSVAEGYQGVSEAMEELLIQLKRNFVKNLTASAQSGEKPRSKLFNMRKVLKKRIGRSHSDTF</sequence>
<dbReference type="AlphaFoldDB" id="A0A8S3SNF0"/>
<dbReference type="SUPFAM" id="SSF52540">
    <property type="entry name" value="P-loop containing nucleoside triphosphate hydrolases"/>
    <property type="match status" value="1"/>
</dbReference>
<comment type="caution">
    <text evidence="5">The sequence shown here is derived from an EMBL/GenBank/DDBJ whole genome shotgun (WGS) entry which is preliminary data.</text>
</comment>
<dbReference type="PRINTS" id="PR00449">
    <property type="entry name" value="RASTRNSFRMNG"/>
</dbReference>
<dbReference type="EC" id="3.6.5.2" evidence="2"/>
<dbReference type="InterPro" id="IPR001806">
    <property type="entry name" value="Small_GTPase"/>
</dbReference>
<evidence type="ECO:0000313" key="5">
    <source>
        <dbReference type="EMBL" id="CAG2222316.1"/>
    </source>
</evidence>